<organism evidence="1 2">
    <name type="scientific">Rhizodiscina lignyota</name>
    <dbReference type="NCBI Taxonomy" id="1504668"/>
    <lineage>
        <taxon>Eukaryota</taxon>
        <taxon>Fungi</taxon>
        <taxon>Dikarya</taxon>
        <taxon>Ascomycota</taxon>
        <taxon>Pezizomycotina</taxon>
        <taxon>Dothideomycetes</taxon>
        <taxon>Pleosporomycetidae</taxon>
        <taxon>Aulographales</taxon>
        <taxon>Rhizodiscinaceae</taxon>
        <taxon>Rhizodiscina</taxon>
    </lineage>
</organism>
<comment type="caution">
    <text evidence="1">The sequence shown here is derived from an EMBL/GenBank/DDBJ whole genome shotgun (WGS) entry which is preliminary data.</text>
</comment>
<dbReference type="EMBL" id="ML978135">
    <property type="protein sequence ID" value="KAF2094070.1"/>
    <property type="molecule type" value="Genomic_DNA"/>
</dbReference>
<sequence>MKRKSDDNRMERRKKYRTAYQEQHAKILSTMPKNRDDIKITDVVLKPHKVDVEKFCGTQGEFQFETERFYENRGPILDNCGQDFALQAHGIYYLCHFSEQAVRYGRKVWVPTLPEQDEETPETLDRRARAKTLASHSRKNEAWCKSEFGWEADAWADIFGRMRDEPTLEIDKRGLSFVGPKT</sequence>
<dbReference type="AlphaFoldDB" id="A0A9P4I318"/>
<proteinExistence type="predicted"/>
<gene>
    <name evidence="1" type="ORF">NA57DRAFT_60716</name>
</gene>
<reference evidence="1" key="1">
    <citation type="journal article" date="2020" name="Stud. Mycol.">
        <title>101 Dothideomycetes genomes: a test case for predicting lifestyles and emergence of pathogens.</title>
        <authorList>
            <person name="Haridas S."/>
            <person name="Albert R."/>
            <person name="Binder M."/>
            <person name="Bloem J."/>
            <person name="Labutti K."/>
            <person name="Salamov A."/>
            <person name="Andreopoulos B."/>
            <person name="Baker S."/>
            <person name="Barry K."/>
            <person name="Bills G."/>
            <person name="Bluhm B."/>
            <person name="Cannon C."/>
            <person name="Castanera R."/>
            <person name="Culley D."/>
            <person name="Daum C."/>
            <person name="Ezra D."/>
            <person name="Gonzalez J."/>
            <person name="Henrissat B."/>
            <person name="Kuo A."/>
            <person name="Liang C."/>
            <person name="Lipzen A."/>
            <person name="Lutzoni F."/>
            <person name="Magnuson J."/>
            <person name="Mondo S."/>
            <person name="Nolan M."/>
            <person name="Ohm R."/>
            <person name="Pangilinan J."/>
            <person name="Park H.-J."/>
            <person name="Ramirez L."/>
            <person name="Alfaro M."/>
            <person name="Sun H."/>
            <person name="Tritt A."/>
            <person name="Yoshinaga Y."/>
            <person name="Zwiers L.-H."/>
            <person name="Turgeon B."/>
            <person name="Goodwin S."/>
            <person name="Spatafora J."/>
            <person name="Crous P."/>
            <person name="Grigoriev I."/>
        </authorList>
    </citation>
    <scope>NUCLEOTIDE SEQUENCE</scope>
    <source>
        <strain evidence="1">CBS 133067</strain>
    </source>
</reference>
<evidence type="ECO:0000313" key="1">
    <source>
        <dbReference type="EMBL" id="KAF2094070.1"/>
    </source>
</evidence>
<protein>
    <submittedName>
        <fullName evidence="1">Uncharacterized protein</fullName>
    </submittedName>
</protein>
<evidence type="ECO:0000313" key="2">
    <source>
        <dbReference type="Proteomes" id="UP000799772"/>
    </source>
</evidence>
<keyword evidence="2" id="KW-1185">Reference proteome</keyword>
<name>A0A9P4I318_9PEZI</name>
<accession>A0A9P4I318</accession>
<dbReference type="OrthoDB" id="191139at2759"/>
<dbReference type="Proteomes" id="UP000799772">
    <property type="component" value="Unassembled WGS sequence"/>
</dbReference>